<evidence type="ECO:0000256" key="4">
    <source>
        <dbReference type="ARBA" id="ARBA00022801"/>
    </source>
</evidence>
<evidence type="ECO:0000259" key="9">
    <source>
        <dbReference type="PROSITE" id="PS50035"/>
    </source>
</evidence>
<dbReference type="InterPro" id="IPR001736">
    <property type="entry name" value="PLipase_D/transphosphatidylase"/>
</dbReference>
<keyword evidence="6" id="KW-0443">Lipid metabolism</keyword>
<dbReference type="InterPro" id="IPR051406">
    <property type="entry name" value="PLD_domain"/>
</dbReference>
<dbReference type="RefSeq" id="WP_213946710.1">
    <property type="nucleotide sequence ID" value="NZ_JAHCMY010000021.1"/>
</dbReference>
<dbReference type="Pfam" id="PF13091">
    <property type="entry name" value="PLDc_2"/>
    <property type="match status" value="1"/>
</dbReference>
<feature type="domain" description="PLD phosphodiesterase" evidence="9">
    <location>
        <begin position="95"/>
        <end position="122"/>
    </location>
</feature>
<dbReference type="CDD" id="cd09174">
    <property type="entry name" value="PLDc_Nuc_like_unchar2"/>
    <property type="match status" value="1"/>
</dbReference>
<keyword evidence="8" id="KW-0472">Membrane</keyword>
<gene>
    <name evidence="10" type="ORF">KI659_17650</name>
</gene>
<feature type="transmembrane region" description="Helical" evidence="8">
    <location>
        <begin position="497"/>
        <end position="515"/>
    </location>
</feature>
<keyword evidence="8" id="KW-1133">Transmembrane helix</keyword>
<evidence type="ECO:0000313" key="11">
    <source>
        <dbReference type="Proteomes" id="UP001319104"/>
    </source>
</evidence>
<evidence type="ECO:0000256" key="1">
    <source>
        <dbReference type="ARBA" id="ARBA00000798"/>
    </source>
</evidence>
<evidence type="ECO:0000256" key="5">
    <source>
        <dbReference type="ARBA" id="ARBA00022963"/>
    </source>
</evidence>
<dbReference type="EMBL" id="JAHCMY010000021">
    <property type="protein sequence ID" value="MBS9525850.1"/>
    <property type="molecule type" value="Genomic_DNA"/>
</dbReference>
<dbReference type="InterPro" id="IPR025202">
    <property type="entry name" value="PLD-like_dom"/>
</dbReference>
<organism evidence="10 11">
    <name type="scientific">Litoribacter ruber</name>
    <dbReference type="NCBI Taxonomy" id="702568"/>
    <lineage>
        <taxon>Bacteria</taxon>
        <taxon>Pseudomonadati</taxon>
        <taxon>Bacteroidota</taxon>
        <taxon>Cytophagia</taxon>
        <taxon>Cytophagales</taxon>
        <taxon>Cyclobacteriaceae</taxon>
        <taxon>Litoribacter</taxon>
    </lineage>
</organism>
<feature type="transmembrane region" description="Helical" evidence="8">
    <location>
        <begin position="421"/>
        <end position="439"/>
    </location>
</feature>
<comment type="similarity">
    <text evidence="2">Belongs to the phospholipase D family.</text>
</comment>
<proteinExistence type="inferred from homology"/>
<dbReference type="PROSITE" id="PS50035">
    <property type="entry name" value="PLD"/>
    <property type="match status" value="1"/>
</dbReference>
<accession>A0AAP2CKZ8</accession>
<keyword evidence="11" id="KW-1185">Reference proteome</keyword>
<sequence length="682" mass="78509">MDYLNGVSQPLDQEVIFDNTAIHQRILDELAKATNYIYVATAWFTDPSLLGALEEKAREGVKVEVIFSDNSANEKLDFSGLKNLGGIVMKIKKSGFGIMHQKFCVIDGRIAISGTYNWSVNAKNNNDESIFISTLHEIIGKYVEHFNKIKGSTEEVKPQNKFIKNLLKGMLPKGKEKAISSSGEEVLPISKKEEEKFTPRKHEYELILDQMIAAEVSNFDRGKLKEEGYQRSKANNGDHQVLGSALDSVYSVFINDINVVEDKKNRLKSKIKEEEIKSIDAEKEKAELQLNTLEIDMASLDEYLISRIVTTKTQVETLENEKKEIEEVEISSLEQKIVSLKESIQALQIEFVKPKIKLFNAIPYGLFLFGTLAYLFIFYSSAAYILVFGEEDFKLARMNDAPVPPPEIFNPNAISLAFERGWVSLAFILLFVFIPLGISICDRLIDKFKKLAFFSGVVIVDVSIAYKVAESLHNINYELGRVDEIWHWTHSYQDTNFYLVFVFGAFGLIMFKYLYKRFIEIFESRDSDLDKQKKMALAQQKQGDIDQHRERIKEFQEELILKDNEILFVKNEIQTLTSTKEFLPSKKANRIEKIKAELNIRIQNIERITTIYSSHIDNDILPISIDSINDRINIYLEGWSNYLHDQYNVNIAMEKGQKALEEARKWKVERVEKKLIDTRILK</sequence>
<dbReference type="Gene3D" id="3.30.870.10">
    <property type="entry name" value="Endonuclease Chain A"/>
    <property type="match status" value="1"/>
</dbReference>
<reference evidence="10 11" key="1">
    <citation type="submission" date="2021-05" db="EMBL/GenBank/DDBJ databases">
        <authorList>
            <person name="Zhang Z.D."/>
            <person name="Osman G."/>
        </authorList>
    </citation>
    <scope>NUCLEOTIDE SEQUENCE [LARGE SCALE GENOMIC DNA]</scope>
    <source>
        <strain evidence="10 11">KCTC 32217</strain>
    </source>
</reference>
<evidence type="ECO:0000256" key="7">
    <source>
        <dbReference type="SAM" id="Coils"/>
    </source>
</evidence>
<evidence type="ECO:0000256" key="3">
    <source>
        <dbReference type="ARBA" id="ARBA00012027"/>
    </source>
</evidence>
<keyword evidence="4" id="KW-0378">Hydrolase</keyword>
<evidence type="ECO:0000256" key="6">
    <source>
        <dbReference type="ARBA" id="ARBA00023098"/>
    </source>
</evidence>
<name>A0AAP2CKZ8_9BACT</name>
<dbReference type="SUPFAM" id="SSF56024">
    <property type="entry name" value="Phospholipase D/nuclease"/>
    <property type="match status" value="1"/>
</dbReference>
<keyword evidence="7" id="KW-0175">Coiled coil</keyword>
<feature type="coiled-coil region" evidence="7">
    <location>
        <begin position="257"/>
        <end position="350"/>
    </location>
</feature>
<comment type="catalytic activity">
    <reaction evidence="1">
        <text>a 1,2-diacyl-sn-glycero-3-phosphocholine + H2O = a 1,2-diacyl-sn-glycero-3-phosphate + choline + H(+)</text>
        <dbReference type="Rhea" id="RHEA:14445"/>
        <dbReference type="ChEBI" id="CHEBI:15354"/>
        <dbReference type="ChEBI" id="CHEBI:15377"/>
        <dbReference type="ChEBI" id="CHEBI:15378"/>
        <dbReference type="ChEBI" id="CHEBI:57643"/>
        <dbReference type="ChEBI" id="CHEBI:58608"/>
        <dbReference type="EC" id="3.1.4.4"/>
    </reaction>
</comment>
<keyword evidence="5" id="KW-0442">Lipid degradation</keyword>
<feature type="transmembrane region" description="Helical" evidence="8">
    <location>
        <begin position="364"/>
        <end position="387"/>
    </location>
</feature>
<dbReference type="SMART" id="SM00155">
    <property type="entry name" value="PLDc"/>
    <property type="match status" value="1"/>
</dbReference>
<dbReference type="EC" id="3.1.4.4" evidence="3"/>
<dbReference type="GO" id="GO:0004630">
    <property type="term" value="F:phospholipase D activity"/>
    <property type="evidence" value="ECO:0007669"/>
    <property type="project" value="UniProtKB-EC"/>
</dbReference>
<evidence type="ECO:0000256" key="2">
    <source>
        <dbReference type="ARBA" id="ARBA00008664"/>
    </source>
</evidence>
<dbReference type="PANTHER" id="PTHR43856:SF1">
    <property type="entry name" value="MITOCHONDRIAL CARDIOLIPIN HYDROLASE"/>
    <property type="match status" value="1"/>
</dbReference>
<evidence type="ECO:0000256" key="8">
    <source>
        <dbReference type="SAM" id="Phobius"/>
    </source>
</evidence>
<dbReference type="AlphaFoldDB" id="A0AAP2CKZ8"/>
<dbReference type="GO" id="GO:0016891">
    <property type="term" value="F:RNA endonuclease activity producing 5'-phosphomonoesters, hydrolytic mechanism"/>
    <property type="evidence" value="ECO:0007669"/>
    <property type="project" value="TreeGrafter"/>
</dbReference>
<dbReference type="PANTHER" id="PTHR43856">
    <property type="entry name" value="CARDIOLIPIN HYDROLASE"/>
    <property type="match status" value="1"/>
</dbReference>
<dbReference type="GO" id="GO:0016042">
    <property type="term" value="P:lipid catabolic process"/>
    <property type="evidence" value="ECO:0007669"/>
    <property type="project" value="UniProtKB-KW"/>
</dbReference>
<dbReference type="Proteomes" id="UP001319104">
    <property type="component" value="Unassembled WGS sequence"/>
</dbReference>
<comment type="caution">
    <text evidence="10">The sequence shown here is derived from an EMBL/GenBank/DDBJ whole genome shotgun (WGS) entry which is preliminary data.</text>
</comment>
<protein>
    <recommendedName>
        <fullName evidence="3">phospholipase D</fullName>
        <ecNumber evidence="3">3.1.4.4</ecNumber>
    </recommendedName>
</protein>
<dbReference type="GO" id="GO:0006793">
    <property type="term" value="P:phosphorus metabolic process"/>
    <property type="evidence" value="ECO:0007669"/>
    <property type="project" value="UniProtKB-ARBA"/>
</dbReference>
<feature type="coiled-coil region" evidence="7">
    <location>
        <begin position="538"/>
        <end position="608"/>
    </location>
</feature>
<keyword evidence="8" id="KW-0812">Transmembrane</keyword>
<evidence type="ECO:0000313" key="10">
    <source>
        <dbReference type="EMBL" id="MBS9525850.1"/>
    </source>
</evidence>